<dbReference type="AlphaFoldDB" id="A0A098VSI6"/>
<comment type="similarity">
    <text evidence="5">Belongs to the 4HPPD family.</text>
</comment>
<evidence type="ECO:0000256" key="3">
    <source>
        <dbReference type="ARBA" id="ARBA00004406"/>
    </source>
</evidence>
<keyword evidence="21" id="KW-0670">Pyruvate</keyword>
<accession>A0A098VSI6</accession>
<evidence type="ECO:0000256" key="14">
    <source>
        <dbReference type="ARBA" id="ARBA00023004"/>
    </source>
</evidence>
<dbReference type="OrthoDB" id="414569at2759"/>
<evidence type="ECO:0000256" key="18">
    <source>
        <dbReference type="ARBA" id="ARBA00033727"/>
    </source>
</evidence>
<dbReference type="InterPro" id="IPR041735">
    <property type="entry name" value="4OHPhenylPyrv_dOase_C"/>
</dbReference>
<dbReference type="InterPro" id="IPR037523">
    <property type="entry name" value="VOC_core"/>
</dbReference>
<evidence type="ECO:0000256" key="16">
    <source>
        <dbReference type="ARBA" id="ARBA00023136"/>
    </source>
</evidence>
<comment type="cofactor">
    <cofactor evidence="1">
        <name>Fe cation</name>
        <dbReference type="ChEBI" id="CHEBI:24875"/>
    </cofactor>
</comment>
<dbReference type="EMBL" id="JMKJ01000165">
    <property type="protein sequence ID" value="KGG51915.1"/>
    <property type="molecule type" value="Genomic_DNA"/>
</dbReference>
<evidence type="ECO:0000256" key="17">
    <source>
        <dbReference type="ARBA" id="ARBA00029786"/>
    </source>
</evidence>
<dbReference type="CDD" id="cd07250">
    <property type="entry name" value="HPPD_C_like"/>
    <property type="match status" value="1"/>
</dbReference>
<keyword evidence="10" id="KW-0677">Repeat</keyword>
<comment type="subcellular location">
    <subcellularLocation>
        <location evidence="4">Cytoplasm</location>
    </subcellularLocation>
    <subcellularLocation>
        <location evidence="3">Endoplasmic reticulum membrane</location>
        <topology evidence="3">Peripheral membrane protein</topology>
    </subcellularLocation>
    <subcellularLocation>
        <location evidence="2">Golgi apparatus membrane</location>
        <topology evidence="2">Peripheral membrane protein</topology>
    </subcellularLocation>
</comment>
<dbReference type="PANTHER" id="PTHR11959">
    <property type="entry name" value="4-HYDROXYPHENYLPYRUVATE DIOXYGENASE"/>
    <property type="match status" value="1"/>
</dbReference>
<evidence type="ECO:0000256" key="2">
    <source>
        <dbReference type="ARBA" id="ARBA00004395"/>
    </source>
</evidence>
<evidence type="ECO:0000256" key="11">
    <source>
        <dbReference type="ARBA" id="ARBA00022824"/>
    </source>
</evidence>
<comment type="caution">
    <text evidence="21">The sequence shown here is derived from an EMBL/GenBank/DDBJ whole genome shotgun (WGS) entry which is preliminary data.</text>
</comment>
<evidence type="ECO:0000256" key="15">
    <source>
        <dbReference type="ARBA" id="ARBA00023034"/>
    </source>
</evidence>
<dbReference type="RefSeq" id="XP_013238351.1">
    <property type="nucleotide sequence ID" value="XM_013382897.1"/>
</dbReference>
<dbReference type="SUPFAM" id="SSF54593">
    <property type="entry name" value="Glyoxalase/Bleomycin resistance protein/Dihydroxybiphenyl dioxygenase"/>
    <property type="match status" value="1"/>
</dbReference>
<dbReference type="Pfam" id="PF00903">
    <property type="entry name" value="Glyoxalase"/>
    <property type="match status" value="1"/>
</dbReference>
<keyword evidence="15" id="KW-0333">Golgi apparatus</keyword>
<evidence type="ECO:0000256" key="9">
    <source>
        <dbReference type="ARBA" id="ARBA00022723"/>
    </source>
</evidence>
<dbReference type="UniPathway" id="UPA00139">
    <property type="reaction ID" value="UER00362"/>
</dbReference>
<evidence type="ECO:0000256" key="19">
    <source>
        <dbReference type="ARBA" id="ARBA00048047"/>
    </source>
</evidence>
<proteinExistence type="inferred from homology"/>
<evidence type="ECO:0000256" key="13">
    <source>
        <dbReference type="ARBA" id="ARBA00023002"/>
    </source>
</evidence>
<comment type="function">
    <text evidence="18">Catalyzes the conversion of 4-hydroxyphenylpyruvic acid to homogentisic acid, one of the steps in tyrosine catabolism.</text>
</comment>
<keyword evidence="14" id="KW-0408">Iron</keyword>
<dbReference type="GO" id="GO:0006559">
    <property type="term" value="P:L-phenylalanine catabolic process"/>
    <property type="evidence" value="ECO:0007669"/>
    <property type="project" value="UniProtKB-UniPathway"/>
</dbReference>
<dbReference type="Proteomes" id="UP000029725">
    <property type="component" value="Unassembled WGS sequence"/>
</dbReference>
<dbReference type="GO" id="GO:0003868">
    <property type="term" value="F:4-hydroxyphenylpyruvate dioxygenase activity"/>
    <property type="evidence" value="ECO:0007669"/>
    <property type="project" value="UniProtKB-EC"/>
</dbReference>
<keyword evidence="12 21" id="KW-0223">Dioxygenase</keyword>
<dbReference type="InterPro" id="IPR004360">
    <property type="entry name" value="Glyas_Fos-R_dOase_dom"/>
</dbReference>
<keyword evidence="22" id="KW-1185">Reference proteome</keyword>
<gene>
    <name evidence="21" type="ORF">DI09_249p20</name>
</gene>
<dbReference type="Gene3D" id="3.10.180.10">
    <property type="entry name" value="2,3-Dihydroxybiphenyl 1,2-Dioxygenase, domain 1"/>
    <property type="match status" value="1"/>
</dbReference>
<comment type="subunit">
    <text evidence="6">Homodimer.</text>
</comment>
<dbReference type="GO" id="GO:0005789">
    <property type="term" value="C:endoplasmic reticulum membrane"/>
    <property type="evidence" value="ECO:0007669"/>
    <property type="project" value="UniProtKB-SubCell"/>
</dbReference>
<keyword evidence="9" id="KW-0479">Metal-binding</keyword>
<comment type="catalytic activity">
    <reaction evidence="19">
        <text>3-(4-hydroxyphenyl)pyruvate + O2 = homogentisate + CO2</text>
        <dbReference type="Rhea" id="RHEA:16189"/>
        <dbReference type="ChEBI" id="CHEBI:15379"/>
        <dbReference type="ChEBI" id="CHEBI:16169"/>
        <dbReference type="ChEBI" id="CHEBI:16526"/>
        <dbReference type="ChEBI" id="CHEBI:36242"/>
        <dbReference type="EC" id="1.13.11.27"/>
    </reaction>
    <physiologicalReaction direction="left-to-right" evidence="19">
        <dbReference type="Rhea" id="RHEA:16190"/>
    </physiologicalReaction>
</comment>
<evidence type="ECO:0000313" key="22">
    <source>
        <dbReference type="Proteomes" id="UP000029725"/>
    </source>
</evidence>
<name>A0A098VSI6_9MICR</name>
<dbReference type="VEuPathDB" id="MicrosporidiaDB:DI09_249p20"/>
<dbReference type="FunFam" id="3.10.180.10:FF:000022">
    <property type="entry name" value="4-hydroxyphenylpyruvate dioxygenase"/>
    <property type="match status" value="1"/>
</dbReference>
<keyword evidence="13" id="KW-0560">Oxidoreductase</keyword>
<evidence type="ECO:0000256" key="4">
    <source>
        <dbReference type="ARBA" id="ARBA00004496"/>
    </source>
</evidence>
<keyword evidence="8" id="KW-0963">Cytoplasm</keyword>
<dbReference type="GO" id="GO:0046872">
    <property type="term" value="F:metal ion binding"/>
    <property type="evidence" value="ECO:0007669"/>
    <property type="project" value="UniProtKB-KW"/>
</dbReference>
<evidence type="ECO:0000256" key="6">
    <source>
        <dbReference type="ARBA" id="ARBA00011738"/>
    </source>
</evidence>
<evidence type="ECO:0000256" key="5">
    <source>
        <dbReference type="ARBA" id="ARBA00005877"/>
    </source>
</evidence>
<dbReference type="HOGENOM" id="CLU_119410_0_0_1"/>
<dbReference type="InterPro" id="IPR029068">
    <property type="entry name" value="Glyas_Bleomycin-R_OHBP_Dase"/>
</dbReference>
<evidence type="ECO:0000256" key="7">
    <source>
        <dbReference type="ARBA" id="ARBA00018452"/>
    </source>
</evidence>
<dbReference type="PROSITE" id="PS51819">
    <property type="entry name" value="VOC"/>
    <property type="match status" value="1"/>
</dbReference>
<keyword evidence="11" id="KW-0256">Endoplasmic reticulum</keyword>
<dbReference type="GeneID" id="25259200"/>
<keyword evidence="16" id="KW-0472">Membrane</keyword>
<dbReference type="InterPro" id="IPR005956">
    <property type="entry name" value="4OHPhenylPyrv_dOase"/>
</dbReference>
<protein>
    <recommendedName>
        <fullName evidence="7">4-hydroxyphenylpyruvate dioxygenase</fullName>
    </recommendedName>
    <alternativeName>
        <fullName evidence="17">4-hydroxyphenylpyruvic acid oxidase</fullName>
    </alternativeName>
</protein>
<organism evidence="21 22">
    <name type="scientific">Mitosporidium daphniae</name>
    <dbReference type="NCBI Taxonomy" id="1485682"/>
    <lineage>
        <taxon>Eukaryota</taxon>
        <taxon>Fungi</taxon>
        <taxon>Fungi incertae sedis</taxon>
        <taxon>Microsporidia</taxon>
        <taxon>Mitosporidium</taxon>
    </lineage>
</organism>
<evidence type="ECO:0000256" key="10">
    <source>
        <dbReference type="ARBA" id="ARBA00022737"/>
    </source>
</evidence>
<evidence type="ECO:0000256" key="8">
    <source>
        <dbReference type="ARBA" id="ARBA00022490"/>
    </source>
</evidence>
<dbReference type="GO" id="GO:0042802">
    <property type="term" value="F:identical protein binding"/>
    <property type="evidence" value="ECO:0007669"/>
    <property type="project" value="UniProtKB-ARBA"/>
</dbReference>
<evidence type="ECO:0000313" key="21">
    <source>
        <dbReference type="EMBL" id="KGG51915.1"/>
    </source>
</evidence>
<sequence>MAKAMATKYFSSFTSRYEKLLGLSKFASFDETQIHSEITALRSIVMADHTPSASETIKILATEPVTIVGRSQIQEFMDFYGGEGIQHIALLTSDIISTVTSLHARGVEFLKCPPKTYYDHLRKVLASGCESGKHPEIKEDIDVLEKLHILLDYDENGYLLQILTCPLQDKPTMFIEVIERHGHKGFGEGNFKALFQAIERDQAARGTLFTAS</sequence>
<dbReference type="PANTHER" id="PTHR11959:SF10">
    <property type="entry name" value="4-HYDROXYPHENYLPYRUVATE DIOXYGENASE-LIKE PROTEIN"/>
    <property type="match status" value="1"/>
</dbReference>
<evidence type="ECO:0000259" key="20">
    <source>
        <dbReference type="PROSITE" id="PS51819"/>
    </source>
</evidence>
<dbReference type="GO" id="GO:0000139">
    <property type="term" value="C:Golgi membrane"/>
    <property type="evidence" value="ECO:0007669"/>
    <property type="project" value="UniProtKB-SubCell"/>
</dbReference>
<evidence type="ECO:0000256" key="12">
    <source>
        <dbReference type="ARBA" id="ARBA00022964"/>
    </source>
</evidence>
<reference evidence="21 22" key="1">
    <citation type="submission" date="2014-04" db="EMBL/GenBank/DDBJ databases">
        <title>A new species of microsporidia sheds light on the evolution of extreme parasitism.</title>
        <authorList>
            <person name="Haag K.L."/>
            <person name="James T.Y."/>
            <person name="Larsson R."/>
            <person name="Schaer T.M."/>
            <person name="Refardt D."/>
            <person name="Pombert J.-F."/>
            <person name="Ebert D."/>
        </authorList>
    </citation>
    <scope>NUCLEOTIDE SEQUENCE [LARGE SCALE GENOMIC DNA]</scope>
    <source>
        <strain evidence="21 22">UGP3</strain>
        <tissue evidence="21">Spores</tissue>
    </source>
</reference>
<feature type="domain" description="VOC" evidence="20">
    <location>
        <begin position="1"/>
        <end position="165"/>
    </location>
</feature>
<evidence type="ECO:0000256" key="1">
    <source>
        <dbReference type="ARBA" id="ARBA00001962"/>
    </source>
</evidence>